<protein>
    <submittedName>
        <fullName evidence="2">Sugar-binding protein</fullName>
    </submittedName>
</protein>
<dbReference type="Pfam" id="PF06452">
    <property type="entry name" value="CBM9_1"/>
    <property type="match status" value="1"/>
</dbReference>
<sequence>MKRSPDSAKVPVDEHGLDSHGRMVAYFGSPVIDDQVDPIWSNLQAVTPTKISGHPDASATFKVLWDDRALYVLAEVKDKNVSAQAEAPYRQDALSIFIDENNDKTLDYGVDDAHFTINCENVLYVGSGDAERLYSTAYETEDGYVIQARIALKTKPENGKVLGFDLLMNDAVQSEQAGALSVFDLTGNAWKDTGLFGEILLTCKPEGAVSGRNPYDLMSLTKNARKLDFQRYRNARIVKEAIEFAERVLSNNQVPQNCIDEQYAVLKDAIRKLQLTDEAAAEKYFKPVPDEYRVESDRPGTIETLMYKAPNLNNGTDDKRMHVYLPYGYDASDSSKKYNVLYLMHGGGENEDLIFGGPGQSRQLKKIVDNMIAKGDIEPLIVVTPTFYGGKNDVALFHEKLMHHIVPFVETQYHTYAKSGSLDDLNASRAHRAFGGFSMGSVTTWYTFIHCLDYFKYYMPLCGDSWVYGRLGGGTKPVETAEYLANAARASGYAPQDYYIFSATGDLDIAYPNLKPQIDAMKQLTDVFIYSSDTNKGNFYFIAAGGGSHAWTWVTPYIYNILPDLFDH</sequence>
<dbReference type="PANTHER" id="PTHR48098">
    <property type="entry name" value="ENTEROCHELIN ESTERASE-RELATED"/>
    <property type="match status" value="1"/>
</dbReference>
<evidence type="ECO:0000259" key="1">
    <source>
        <dbReference type="Pfam" id="PF06452"/>
    </source>
</evidence>
<dbReference type="Proteomes" id="UP001596250">
    <property type="component" value="Unassembled WGS sequence"/>
</dbReference>
<dbReference type="Gene3D" id="2.60.40.1190">
    <property type="match status" value="1"/>
</dbReference>
<comment type="caution">
    <text evidence="2">The sequence shown here is derived from an EMBL/GenBank/DDBJ whole genome shotgun (WGS) entry which is preliminary data.</text>
</comment>
<dbReference type="InterPro" id="IPR050583">
    <property type="entry name" value="Mycobacterial_A85_antigen"/>
</dbReference>
<dbReference type="RefSeq" id="WP_379895584.1">
    <property type="nucleotide sequence ID" value="NZ_CBCSCT010000021.1"/>
</dbReference>
<dbReference type="InterPro" id="IPR010502">
    <property type="entry name" value="Carb-bd_dom_fam9"/>
</dbReference>
<proteinExistence type="predicted"/>
<dbReference type="SUPFAM" id="SSF49344">
    <property type="entry name" value="CBD9-like"/>
    <property type="match status" value="1"/>
</dbReference>
<reference evidence="3" key="1">
    <citation type="journal article" date="2019" name="Int. J. Syst. Evol. Microbiol.">
        <title>The Global Catalogue of Microorganisms (GCM) 10K type strain sequencing project: providing services to taxonomists for standard genome sequencing and annotation.</title>
        <authorList>
            <consortium name="The Broad Institute Genomics Platform"/>
            <consortium name="The Broad Institute Genome Sequencing Center for Infectious Disease"/>
            <person name="Wu L."/>
            <person name="Ma J."/>
        </authorList>
    </citation>
    <scope>NUCLEOTIDE SEQUENCE [LARGE SCALE GENOMIC DNA]</scope>
    <source>
        <strain evidence="3">CCM 8749</strain>
    </source>
</reference>
<dbReference type="EMBL" id="JBHSQV010000176">
    <property type="protein sequence ID" value="MFC5988137.1"/>
    <property type="molecule type" value="Genomic_DNA"/>
</dbReference>
<evidence type="ECO:0000313" key="3">
    <source>
        <dbReference type="Proteomes" id="UP001596250"/>
    </source>
</evidence>
<gene>
    <name evidence="2" type="ORF">ACFPXP_17175</name>
</gene>
<dbReference type="SUPFAM" id="SSF53474">
    <property type="entry name" value="alpha/beta-Hydrolases"/>
    <property type="match status" value="1"/>
</dbReference>
<feature type="domain" description="Carbohydrate-binding" evidence="1">
    <location>
        <begin position="32"/>
        <end position="202"/>
    </location>
</feature>
<evidence type="ECO:0000313" key="2">
    <source>
        <dbReference type="EMBL" id="MFC5988137.1"/>
    </source>
</evidence>
<dbReference type="InterPro" id="IPR029058">
    <property type="entry name" value="AB_hydrolase_fold"/>
</dbReference>
<accession>A0ABW1ISU5</accession>
<dbReference type="Gene3D" id="3.40.50.1820">
    <property type="entry name" value="alpha/beta hydrolase"/>
    <property type="match status" value="1"/>
</dbReference>
<name>A0ABW1ISU5_9BACL</name>
<keyword evidence="3" id="KW-1185">Reference proteome</keyword>
<organism evidence="2 3">
    <name type="scientific">Marinicrinis lubricantis</name>
    <dbReference type="NCBI Taxonomy" id="2086470"/>
    <lineage>
        <taxon>Bacteria</taxon>
        <taxon>Bacillati</taxon>
        <taxon>Bacillota</taxon>
        <taxon>Bacilli</taxon>
        <taxon>Bacillales</taxon>
        <taxon>Paenibacillaceae</taxon>
    </lineage>
</organism>
<dbReference type="PANTHER" id="PTHR48098:SF6">
    <property type="entry name" value="FERRI-BACILLIBACTIN ESTERASE BESA"/>
    <property type="match status" value="1"/>
</dbReference>